<evidence type="ECO:0000259" key="1">
    <source>
        <dbReference type="Pfam" id="PF08000"/>
    </source>
</evidence>
<dbReference type="Pfam" id="PF08000">
    <property type="entry name" value="bPH_1"/>
    <property type="match status" value="1"/>
</dbReference>
<accession>A0A5B2TIY2</accession>
<dbReference type="OrthoDB" id="3199551at2"/>
<dbReference type="InterPro" id="IPR037063">
    <property type="entry name" value="PHb_sf"/>
</dbReference>
<dbReference type="InterPro" id="IPR012544">
    <property type="entry name" value="PHb"/>
</dbReference>
<dbReference type="Proteomes" id="UP000322110">
    <property type="component" value="Unassembled WGS sequence"/>
</dbReference>
<keyword evidence="3" id="KW-1185">Reference proteome</keyword>
<dbReference type="SUPFAM" id="SSF50729">
    <property type="entry name" value="PH domain-like"/>
    <property type="match status" value="1"/>
</dbReference>
<organism evidence="2 3">
    <name type="scientific">Teichococcus oryzae</name>
    <dbReference type="NCBI Taxonomy" id="1608942"/>
    <lineage>
        <taxon>Bacteria</taxon>
        <taxon>Pseudomonadati</taxon>
        <taxon>Pseudomonadota</taxon>
        <taxon>Alphaproteobacteria</taxon>
        <taxon>Acetobacterales</taxon>
        <taxon>Roseomonadaceae</taxon>
        <taxon>Roseomonas</taxon>
    </lineage>
</organism>
<evidence type="ECO:0000313" key="3">
    <source>
        <dbReference type="Proteomes" id="UP000322110"/>
    </source>
</evidence>
<dbReference type="RefSeq" id="WP_149811719.1">
    <property type="nucleotide sequence ID" value="NZ_VUKA01000002.1"/>
</dbReference>
<dbReference type="Gene3D" id="2.30.29.50">
    <property type="entry name" value="Bacterial Pleckstrin homology domain"/>
    <property type="match status" value="1"/>
</dbReference>
<dbReference type="EMBL" id="VUKA01000002">
    <property type="protein sequence ID" value="KAA2214063.1"/>
    <property type="molecule type" value="Genomic_DNA"/>
</dbReference>
<sequence length="130" mass="13832">MVLGRLLGALTGDAGRVEPAGLGPRFQEALLPGEQVLAAFRTVRDGFALTDWRIVVLDRQGMTGSKTGILSVPYRAVTRFSVEAGGTTDLDEELKVWDRAGEAPLSFSFRRGTGAAMAAQALLAERVRGA</sequence>
<reference evidence="2 3" key="1">
    <citation type="journal article" date="2015" name="Int. J. Syst. Evol. Microbiol.">
        <title>Roseomonas oryzae sp. nov., isolated from paddy rhizosphere soil.</title>
        <authorList>
            <person name="Ramaprasad E.V."/>
            <person name="Sasikala Ch."/>
            <person name="Ramana Ch.V."/>
        </authorList>
    </citation>
    <scope>NUCLEOTIDE SEQUENCE [LARGE SCALE GENOMIC DNA]</scope>
    <source>
        <strain evidence="2 3">KCTC 42542</strain>
    </source>
</reference>
<feature type="domain" description="Bacterial Pleckstrin homology" evidence="1">
    <location>
        <begin position="8"/>
        <end position="119"/>
    </location>
</feature>
<dbReference type="CDD" id="cd13225">
    <property type="entry name" value="PH-like_bacteria"/>
    <property type="match status" value="1"/>
</dbReference>
<comment type="caution">
    <text evidence="2">The sequence shown here is derived from an EMBL/GenBank/DDBJ whole genome shotgun (WGS) entry which is preliminary data.</text>
</comment>
<proteinExistence type="predicted"/>
<evidence type="ECO:0000313" key="2">
    <source>
        <dbReference type="EMBL" id="KAA2214063.1"/>
    </source>
</evidence>
<gene>
    <name evidence="2" type="ORF">F0Q34_08490</name>
</gene>
<name>A0A5B2TIY2_9PROT</name>
<protein>
    <submittedName>
        <fullName evidence="2">PH domain-containing protein</fullName>
    </submittedName>
</protein>
<dbReference type="AlphaFoldDB" id="A0A5B2TIY2"/>